<name>A8ZQ05_ACAM1</name>
<protein>
    <submittedName>
        <fullName evidence="1">Uncharacterized protein</fullName>
    </submittedName>
</protein>
<organism evidence="1 2">
    <name type="scientific">Acaryochloris marina (strain MBIC 11017)</name>
    <dbReference type="NCBI Taxonomy" id="329726"/>
    <lineage>
        <taxon>Bacteria</taxon>
        <taxon>Bacillati</taxon>
        <taxon>Cyanobacteriota</taxon>
        <taxon>Cyanophyceae</taxon>
        <taxon>Acaryochloridales</taxon>
        <taxon>Acaryochloridaceae</taxon>
        <taxon>Acaryochloris</taxon>
    </lineage>
</organism>
<dbReference type="AlphaFoldDB" id="A8ZQ05"/>
<accession>A8ZQ05</accession>
<sequence length="53" mass="5970">MIHKSSGRPCCRWLCKDCGKSRGIYPTPKFLMNLREMDEGGETEVGLKVLAQV</sequence>
<evidence type="ECO:0000313" key="1">
    <source>
        <dbReference type="EMBL" id="ABW33160.1"/>
    </source>
</evidence>
<keyword evidence="1" id="KW-0614">Plasmid</keyword>
<dbReference type="EMBL" id="CP000843">
    <property type="protein sequence ID" value="ABW33160.1"/>
    <property type="molecule type" value="Genomic_DNA"/>
</dbReference>
<dbReference type="HOGENOM" id="CLU_3057376_0_0_3"/>
<dbReference type="Proteomes" id="UP000000268">
    <property type="component" value="Plasmid pREB6"/>
</dbReference>
<geneLocation type="plasmid" evidence="1 2">
    <name>pREB6</name>
</geneLocation>
<proteinExistence type="predicted"/>
<reference evidence="1 2" key="1">
    <citation type="journal article" date="2008" name="Proc. Natl. Acad. Sci. U.S.A.">
        <title>Niche adaptation and genome expansion in the chlorophyll d-producing cyanobacterium Acaryochloris marina.</title>
        <authorList>
            <person name="Swingley W.D."/>
            <person name="Chen M."/>
            <person name="Cheung P.C."/>
            <person name="Conrad A.L."/>
            <person name="Dejesa L.C."/>
            <person name="Hao J."/>
            <person name="Honchak B.M."/>
            <person name="Karbach L.E."/>
            <person name="Kurdoglu A."/>
            <person name="Lahiri S."/>
            <person name="Mastrian S.D."/>
            <person name="Miyashita H."/>
            <person name="Page L."/>
            <person name="Ramakrishna P."/>
            <person name="Satoh S."/>
            <person name="Sattley W.M."/>
            <person name="Shimada Y."/>
            <person name="Taylor H.L."/>
            <person name="Tomo T."/>
            <person name="Tsuchiya T."/>
            <person name="Wang Z.T."/>
            <person name="Raymond J."/>
            <person name="Mimuro M."/>
            <person name="Blankenship R.E."/>
            <person name="Touchman J.W."/>
        </authorList>
    </citation>
    <scope>NUCLEOTIDE SEQUENCE [LARGE SCALE GENOMIC DNA]</scope>
    <source>
        <strain evidence="2">MBIC 11017</strain>
        <plasmid evidence="2">Plasmid pREB6</plasmid>
    </source>
</reference>
<gene>
    <name evidence="1" type="ordered locus">AM1_F0022</name>
</gene>
<evidence type="ECO:0000313" key="2">
    <source>
        <dbReference type="Proteomes" id="UP000000268"/>
    </source>
</evidence>
<dbReference type="KEGG" id="amr:AM1_F0022"/>
<keyword evidence="2" id="KW-1185">Reference proteome</keyword>